<proteinExistence type="predicted"/>
<keyword evidence="2" id="KW-1185">Reference proteome</keyword>
<name>A0ABY7HA09_9BACT</name>
<protein>
    <submittedName>
        <fullName evidence="1">Uncharacterized protein</fullName>
    </submittedName>
</protein>
<gene>
    <name evidence="1" type="ORF">O0S08_08130</name>
</gene>
<dbReference type="EMBL" id="CP114040">
    <property type="protein sequence ID" value="WAS96118.1"/>
    <property type="molecule type" value="Genomic_DNA"/>
</dbReference>
<dbReference type="Proteomes" id="UP001164459">
    <property type="component" value="Chromosome"/>
</dbReference>
<sequence length="40" mass="4215">MRFASAEAIAALQEALARGTFGDVLELLVARLRANPSADV</sequence>
<evidence type="ECO:0000313" key="2">
    <source>
        <dbReference type="Proteomes" id="UP001164459"/>
    </source>
</evidence>
<reference evidence="1" key="1">
    <citation type="submission" date="2022-11" db="EMBL/GenBank/DDBJ databases">
        <title>Minimal conservation of predation-associated metabolite biosynthetic gene clusters underscores biosynthetic potential of Myxococcota including descriptions for ten novel species: Archangium lansinium sp. nov., Myxococcus landrumus sp. nov., Nannocystis bai.</title>
        <authorList>
            <person name="Ahearne A."/>
            <person name="Stevens C."/>
            <person name="Dowd S."/>
        </authorList>
    </citation>
    <scope>NUCLEOTIDE SEQUENCE</scope>
    <source>
        <strain evidence="1">Fl3</strain>
    </source>
</reference>
<accession>A0ABY7HA09</accession>
<dbReference type="RefSeq" id="WP_269038459.1">
    <property type="nucleotide sequence ID" value="NZ_CP114040.1"/>
</dbReference>
<evidence type="ECO:0000313" key="1">
    <source>
        <dbReference type="EMBL" id="WAS96118.1"/>
    </source>
</evidence>
<organism evidence="1 2">
    <name type="scientific">Nannocystis punicea</name>
    <dbReference type="NCBI Taxonomy" id="2995304"/>
    <lineage>
        <taxon>Bacteria</taxon>
        <taxon>Pseudomonadati</taxon>
        <taxon>Myxococcota</taxon>
        <taxon>Polyangia</taxon>
        <taxon>Nannocystales</taxon>
        <taxon>Nannocystaceae</taxon>
        <taxon>Nannocystis</taxon>
    </lineage>
</organism>